<organism evidence="2 3">
    <name type="scientific">Eumeta variegata</name>
    <name type="common">Bagworm moth</name>
    <name type="synonym">Eumeta japonica</name>
    <dbReference type="NCBI Taxonomy" id="151549"/>
    <lineage>
        <taxon>Eukaryota</taxon>
        <taxon>Metazoa</taxon>
        <taxon>Ecdysozoa</taxon>
        <taxon>Arthropoda</taxon>
        <taxon>Hexapoda</taxon>
        <taxon>Insecta</taxon>
        <taxon>Pterygota</taxon>
        <taxon>Neoptera</taxon>
        <taxon>Endopterygota</taxon>
        <taxon>Lepidoptera</taxon>
        <taxon>Glossata</taxon>
        <taxon>Ditrysia</taxon>
        <taxon>Tineoidea</taxon>
        <taxon>Psychidae</taxon>
        <taxon>Oiketicinae</taxon>
        <taxon>Eumeta</taxon>
    </lineage>
</organism>
<dbReference type="EMBL" id="BGZK01000001">
    <property type="protein sequence ID" value="GBO98829.1"/>
    <property type="molecule type" value="Genomic_DNA"/>
</dbReference>
<accession>A0A4C1SCL3</accession>
<protein>
    <submittedName>
        <fullName evidence="2">Uncharacterized protein</fullName>
    </submittedName>
</protein>
<dbReference type="Proteomes" id="UP000299102">
    <property type="component" value="Unassembled WGS sequence"/>
</dbReference>
<evidence type="ECO:0000313" key="3">
    <source>
        <dbReference type="Proteomes" id="UP000299102"/>
    </source>
</evidence>
<gene>
    <name evidence="2" type="ORF">EVAR_288_1</name>
</gene>
<evidence type="ECO:0000256" key="1">
    <source>
        <dbReference type="SAM" id="MobiDB-lite"/>
    </source>
</evidence>
<dbReference type="AlphaFoldDB" id="A0A4C1SCL3"/>
<proteinExistence type="predicted"/>
<feature type="region of interest" description="Disordered" evidence="1">
    <location>
        <begin position="42"/>
        <end position="82"/>
    </location>
</feature>
<keyword evidence="3" id="KW-1185">Reference proteome</keyword>
<sequence>MMQRYTVPIIIYISHTVECVSRRLFVMINIIVRPSGRHKRPETISFVHHNGPPRVIMDGRPPGGRGSGKGPRSRQALNRRTC</sequence>
<reference evidence="2 3" key="1">
    <citation type="journal article" date="2019" name="Commun. Biol.">
        <title>The bagworm genome reveals a unique fibroin gene that provides high tensile strength.</title>
        <authorList>
            <person name="Kono N."/>
            <person name="Nakamura H."/>
            <person name="Ohtoshi R."/>
            <person name="Tomita M."/>
            <person name="Numata K."/>
            <person name="Arakawa K."/>
        </authorList>
    </citation>
    <scope>NUCLEOTIDE SEQUENCE [LARGE SCALE GENOMIC DNA]</scope>
</reference>
<comment type="caution">
    <text evidence="2">The sequence shown here is derived from an EMBL/GenBank/DDBJ whole genome shotgun (WGS) entry which is preliminary data.</text>
</comment>
<name>A0A4C1SCL3_EUMVA</name>
<evidence type="ECO:0000313" key="2">
    <source>
        <dbReference type="EMBL" id="GBO98829.1"/>
    </source>
</evidence>